<evidence type="ECO:0000313" key="2">
    <source>
        <dbReference type="Proteomes" id="UP000247973"/>
    </source>
</evidence>
<sequence length="339" mass="39236">MQKKWTKIEEESFLGMNISSYRTESAMIEDNFDFALIFNSYDSRSLEYAKLFNAKQINNAVLINFQSDKPVKDTNYNKNKENLRLLIKADNIIEPEYSENKFDIFDYKRNITDILALIPEDAIFNGAKWFIDITGIPNIYLISLLKVFKQIYPSPDLHILNVSGNYQSIDTEVHMHFSKGISKDIYIPYFAGQPDFSKPWKYIFLLGFEGDRSLSILKKCEPISCVAIVADPGYAHNYKEMALKNNECFLKEVGLKNDDLIFSDVGNIIEIYKIINNIYINIKGEMNLCIVPLGPKTHALGAGLFGYVNSEISIMYQVPQKYFLKEIKRGKYMWLYKIK</sequence>
<evidence type="ECO:0000313" key="1">
    <source>
        <dbReference type="EMBL" id="PXV58803.1"/>
    </source>
</evidence>
<proteinExistence type="predicted"/>
<keyword evidence="2" id="KW-1185">Reference proteome</keyword>
<dbReference type="EMBL" id="QICL01000044">
    <property type="protein sequence ID" value="PXV58803.1"/>
    <property type="molecule type" value="Genomic_DNA"/>
</dbReference>
<name>A0A2V3PIM5_9BACT</name>
<accession>A0A2V3PIM5</accession>
<organism evidence="1 2">
    <name type="scientific">Dysgonomonas alginatilytica</name>
    <dbReference type="NCBI Taxonomy" id="1605892"/>
    <lineage>
        <taxon>Bacteria</taxon>
        <taxon>Pseudomonadati</taxon>
        <taxon>Bacteroidota</taxon>
        <taxon>Bacteroidia</taxon>
        <taxon>Bacteroidales</taxon>
        <taxon>Dysgonomonadaceae</taxon>
        <taxon>Dysgonomonas</taxon>
    </lineage>
</organism>
<protein>
    <submittedName>
        <fullName evidence="1">Uncharacterized protein</fullName>
    </submittedName>
</protein>
<reference evidence="1 2" key="1">
    <citation type="submission" date="2018-03" db="EMBL/GenBank/DDBJ databases">
        <title>Genomic Encyclopedia of Archaeal and Bacterial Type Strains, Phase II (KMG-II): from individual species to whole genera.</title>
        <authorList>
            <person name="Goeker M."/>
        </authorList>
    </citation>
    <scope>NUCLEOTIDE SEQUENCE [LARGE SCALE GENOMIC DNA]</scope>
    <source>
        <strain evidence="1 2">DSM 100214</strain>
    </source>
</reference>
<dbReference type="AlphaFoldDB" id="A0A2V3PIM5"/>
<dbReference type="Proteomes" id="UP000247973">
    <property type="component" value="Unassembled WGS sequence"/>
</dbReference>
<gene>
    <name evidence="1" type="ORF">CLV62_14415</name>
</gene>
<comment type="caution">
    <text evidence="1">The sequence shown here is derived from an EMBL/GenBank/DDBJ whole genome shotgun (WGS) entry which is preliminary data.</text>
</comment>